<sequence>MAAIPVLRATRLVVAKLRQPHRYTYTAAARRNGSIMNFWSVQNGAHPPRQSVPQRLPVGQARDGHGLVFQVET</sequence>
<evidence type="ECO:0000313" key="2">
    <source>
        <dbReference type="EMBL" id="OAQ88780.1"/>
    </source>
</evidence>
<dbReference type="EMBL" id="LSBH01000004">
    <property type="protein sequence ID" value="OAQ79821.1"/>
    <property type="molecule type" value="Genomic_DNA"/>
</dbReference>
<name>A0A179HH46_PURLI</name>
<evidence type="ECO:0000313" key="1">
    <source>
        <dbReference type="EMBL" id="OAQ79821.1"/>
    </source>
</evidence>
<organism evidence="2 3">
    <name type="scientific">Purpureocillium lilacinum</name>
    <name type="common">Paecilomyces lilacinus</name>
    <dbReference type="NCBI Taxonomy" id="33203"/>
    <lineage>
        <taxon>Eukaryota</taxon>
        <taxon>Fungi</taxon>
        <taxon>Dikarya</taxon>
        <taxon>Ascomycota</taxon>
        <taxon>Pezizomycotina</taxon>
        <taxon>Sordariomycetes</taxon>
        <taxon>Hypocreomycetidae</taxon>
        <taxon>Hypocreales</taxon>
        <taxon>Ophiocordycipitaceae</taxon>
        <taxon>Purpureocillium</taxon>
    </lineage>
</organism>
<reference evidence="2 3" key="1">
    <citation type="submission" date="2016-02" db="EMBL/GenBank/DDBJ databases">
        <title>Biosynthesis of antibiotic leucinostatins and their inhibition on Phytophthora in bio-control Purpureocillium lilacinum.</title>
        <authorList>
            <person name="Wang G."/>
            <person name="Liu Z."/>
            <person name="Lin R."/>
            <person name="Li E."/>
            <person name="Mao Z."/>
            <person name="Ling J."/>
            <person name="Yin W."/>
            <person name="Xie B."/>
        </authorList>
    </citation>
    <scope>NUCLEOTIDE SEQUENCE [LARGE SCALE GENOMIC DNA]</scope>
    <source>
        <strain evidence="1">PLBJ-1</strain>
        <strain evidence="2">PLFJ-1</strain>
    </source>
</reference>
<evidence type="ECO:0000313" key="3">
    <source>
        <dbReference type="Proteomes" id="UP000078340"/>
    </source>
</evidence>
<gene>
    <name evidence="1" type="ORF">VFPBJ_05406</name>
    <name evidence="2" type="ORF">VFPFJ_07245</name>
</gene>
<protein>
    <submittedName>
        <fullName evidence="2">Uncharacterized protein</fullName>
    </submittedName>
</protein>
<dbReference type="Proteomes" id="UP000078340">
    <property type="component" value="Unassembled WGS sequence"/>
</dbReference>
<accession>A0A179HH46</accession>
<proteinExistence type="predicted"/>
<dbReference type="EMBL" id="LSBI01000006">
    <property type="protein sequence ID" value="OAQ88780.1"/>
    <property type="molecule type" value="Genomic_DNA"/>
</dbReference>
<dbReference type="Proteomes" id="UP000078240">
    <property type="component" value="Unassembled WGS sequence"/>
</dbReference>
<comment type="caution">
    <text evidence="2">The sequence shown here is derived from an EMBL/GenBank/DDBJ whole genome shotgun (WGS) entry which is preliminary data.</text>
</comment>
<dbReference type="AlphaFoldDB" id="A0A179HH46"/>